<accession>A0A2M8S2M0</accession>
<reference evidence="1 2" key="1">
    <citation type="submission" date="2017-11" db="EMBL/GenBank/DDBJ databases">
        <title>Reclassification of Bisgaard taxon 7 as Conservatibacter flavescens gen. nov., sp. nov.</title>
        <authorList>
            <person name="Christensen H."/>
        </authorList>
    </citation>
    <scope>NUCLEOTIDE SEQUENCE [LARGE SCALE GENOMIC DNA]</scope>
    <source>
        <strain evidence="1 2">7_4</strain>
    </source>
</reference>
<sequence length="296" mass="34900">MRSFLLEYTQRSKDENETEPKIDIHVNLWKLTNSINANLIFDFGLMIEDITNIKNIILYCPFQIDNVKDLGGDMSKAPDLIEAIFNENCEIITNIHPNRVKITKKGDDFKSKDKTDEFILSHLENDLISFKNLDEYGRIEINVENILSGNEIKYVQIKDIKKYYFRIRVVSNNNLSHIVKRENESINILQDSSLRTTEIIDFRINDFRSINEKIKEEVLRLNTFDINSIHYLIMRNATDEFISSISNYKSRLLEKEVWNKYISVENKDIIAYHFKKAQKKILLSIHLLIYLDLSIL</sequence>
<keyword evidence="2" id="KW-1185">Reference proteome</keyword>
<organism evidence="1 2">
    <name type="scientific">Conservatibacter flavescens</name>
    <dbReference type="NCBI Taxonomy" id="28161"/>
    <lineage>
        <taxon>Bacteria</taxon>
        <taxon>Pseudomonadati</taxon>
        <taxon>Pseudomonadota</taxon>
        <taxon>Gammaproteobacteria</taxon>
        <taxon>Pasteurellales</taxon>
        <taxon>Pasteurellaceae</taxon>
        <taxon>Conservatibacter</taxon>
    </lineage>
</organism>
<protein>
    <submittedName>
        <fullName evidence="1">Uncharacterized protein</fullName>
    </submittedName>
</protein>
<comment type="caution">
    <text evidence="1">The sequence shown here is derived from an EMBL/GenBank/DDBJ whole genome shotgun (WGS) entry which is preliminary data.</text>
</comment>
<dbReference type="EMBL" id="PHHA01000014">
    <property type="protein sequence ID" value="PJG85393.1"/>
    <property type="molecule type" value="Genomic_DNA"/>
</dbReference>
<evidence type="ECO:0000313" key="2">
    <source>
        <dbReference type="Proteomes" id="UP000229329"/>
    </source>
</evidence>
<proteinExistence type="predicted"/>
<name>A0A2M8S2M0_9PAST</name>
<evidence type="ECO:0000313" key="1">
    <source>
        <dbReference type="EMBL" id="PJG85393.1"/>
    </source>
</evidence>
<dbReference type="AlphaFoldDB" id="A0A2M8S2M0"/>
<dbReference type="RefSeq" id="WP_100288791.1">
    <property type="nucleotide sequence ID" value="NZ_PHHA01000014.1"/>
</dbReference>
<gene>
    <name evidence="1" type="ORF">CVP05_06615</name>
</gene>
<dbReference type="Proteomes" id="UP000229329">
    <property type="component" value="Unassembled WGS sequence"/>
</dbReference>
<dbReference type="OrthoDB" id="1452241at2"/>